<organism evidence="2 3">
    <name type="scientific">Duganella alba</name>
    <dbReference type="NCBI Taxonomy" id="2666081"/>
    <lineage>
        <taxon>Bacteria</taxon>
        <taxon>Pseudomonadati</taxon>
        <taxon>Pseudomonadota</taxon>
        <taxon>Betaproteobacteria</taxon>
        <taxon>Burkholderiales</taxon>
        <taxon>Oxalobacteraceae</taxon>
        <taxon>Telluria group</taxon>
        <taxon>Duganella</taxon>
    </lineage>
</organism>
<proteinExistence type="predicted"/>
<feature type="transmembrane region" description="Helical" evidence="1">
    <location>
        <begin position="26"/>
        <end position="51"/>
    </location>
</feature>
<dbReference type="RefSeq" id="WP_154362040.1">
    <property type="nucleotide sequence ID" value="NZ_WKJM01000003.1"/>
</dbReference>
<evidence type="ECO:0000313" key="2">
    <source>
        <dbReference type="EMBL" id="MRX07215.1"/>
    </source>
</evidence>
<accession>A0A6L5QBW9</accession>
<gene>
    <name evidence="2" type="ORF">GJ697_05135</name>
</gene>
<keyword evidence="1" id="KW-0472">Membrane</keyword>
<dbReference type="AlphaFoldDB" id="A0A6L5QBW9"/>
<dbReference type="EMBL" id="WKJM01000003">
    <property type="protein sequence ID" value="MRX07215.1"/>
    <property type="molecule type" value="Genomic_DNA"/>
</dbReference>
<comment type="caution">
    <text evidence="2">The sequence shown here is derived from an EMBL/GenBank/DDBJ whole genome shotgun (WGS) entry which is preliminary data.</text>
</comment>
<evidence type="ECO:0000313" key="3">
    <source>
        <dbReference type="Proteomes" id="UP000481037"/>
    </source>
</evidence>
<name>A0A6L5QBW9_9BURK</name>
<evidence type="ECO:0000256" key="1">
    <source>
        <dbReference type="SAM" id="Phobius"/>
    </source>
</evidence>
<sequence>METLTLHEIENISGALSPSQAIKITLGMMALAATSPVVIGVGGAAIVSYAFMQWME</sequence>
<keyword evidence="1" id="KW-1133">Transmembrane helix</keyword>
<dbReference type="Proteomes" id="UP000481037">
    <property type="component" value="Unassembled WGS sequence"/>
</dbReference>
<keyword evidence="1" id="KW-0812">Transmembrane</keyword>
<keyword evidence="3" id="KW-1185">Reference proteome</keyword>
<reference evidence="2 3" key="1">
    <citation type="submission" date="2019-11" db="EMBL/GenBank/DDBJ databases">
        <title>Novel species isolated from a subtropical stream in China.</title>
        <authorList>
            <person name="Lu H."/>
        </authorList>
    </citation>
    <scope>NUCLEOTIDE SEQUENCE [LARGE SCALE GENOMIC DNA]</scope>
    <source>
        <strain evidence="2 3">FT25W</strain>
    </source>
</reference>
<protein>
    <submittedName>
        <fullName evidence="2">Uncharacterized protein</fullName>
    </submittedName>
</protein>